<dbReference type="Pfam" id="PF00578">
    <property type="entry name" value="AhpC-TSA"/>
    <property type="match status" value="1"/>
</dbReference>
<sequence>MAVLAAVTVSMAGCAGGPPRDGGQSGTEVLQGGDAGRVAPGASVVYPAAERGEAPTLEGEVLDGSRFDPASLDGMVVVVNFWASWCAPCRAEADELNGAYTATKDLGVRFVGINIRDGRDQAKAFVEGRELYPSLFDSAGRIALGFTDVSPNTIPATLIVDRKGRVAVVLRKAVTQRELEPLIRQIAGERSSGG</sequence>
<keyword evidence="4" id="KW-1015">Disulfide bond</keyword>
<comment type="caution">
    <text evidence="7">The sequence shown here is derived from an EMBL/GenBank/DDBJ whole genome shotgun (WGS) entry which is preliminary data.</text>
</comment>
<dbReference type="Gene3D" id="3.40.30.10">
    <property type="entry name" value="Glutaredoxin"/>
    <property type="match status" value="1"/>
</dbReference>
<evidence type="ECO:0000256" key="4">
    <source>
        <dbReference type="ARBA" id="ARBA00023157"/>
    </source>
</evidence>
<dbReference type="GO" id="GO:0016209">
    <property type="term" value="F:antioxidant activity"/>
    <property type="evidence" value="ECO:0007669"/>
    <property type="project" value="InterPro"/>
</dbReference>
<dbReference type="SUPFAM" id="SSF52833">
    <property type="entry name" value="Thioredoxin-like"/>
    <property type="match status" value="1"/>
</dbReference>
<dbReference type="InterPro" id="IPR017937">
    <property type="entry name" value="Thioredoxin_CS"/>
</dbReference>
<dbReference type="PANTHER" id="PTHR42852:SF6">
    <property type="entry name" value="THIOL:DISULFIDE INTERCHANGE PROTEIN DSBE"/>
    <property type="match status" value="1"/>
</dbReference>
<keyword evidence="3" id="KW-0812">Transmembrane</keyword>
<proteinExistence type="predicted"/>
<keyword evidence="8" id="KW-1185">Reference proteome</keyword>
<dbReference type="InterPro" id="IPR000866">
    <property type="entry name" value="AhpC/TSA"/>
</dbReference>
<dbReference type="OrthoDB" id="9796554at2"/>
<accession>A0A3A9ZQT5</accession>
<evidence type="ECO:0000256" key="1">
    <source>
        <dbReference type="ARBA" id="ARBA00004196"/>
    </source>
</evidence>
<dbReference type="GO" id="GO:0016491">
    <property type="term" value="F:oxidoreductase activity"/>
    <property type="evidence" value="ECO:0007669"/>
    <property type="project" value="InterPro"/>
</dbReference>
<dbReference type="GO" id="GO:0017004">
    <property type="term" value="P:cytochrome complex assembly"/>
    <property type="evidence" value="ECO:0007669"/>
    <property type="project" value="UniProtKB-KW"/>
</dbReference>
<dbReference type="InterPro" id="IPR036249">
    <property type="entry name" value="Thioredoxin-like_sf"/>
</dbReference>
<feature type="domain" description="Thioredoxin" evidence="6">
    <location>
        <begin position="33"/>
        <end position="188"/>
    </location>
</feature>
<reference evidence="7 8" key="1">
    <citation type="journal article" date="2004" name="Syst. Appl. Microbiol.">
        <title>Cryptoendolithic actinomycetes from antarctic sandstone rock samples: Micromonospora endolithica sp. nov. and two isolates related to Micromonospora coerulea Jensen 1932.</title>
        <authorList>
            <person name="Hirsch P."/>
            <person name="Mevs U."/>
            <person name="Kroppenstedt R.M."/>
            <person name="Schumann P."/>
            <person name="Stackebrandt E."/>
        </authorList>
    </citation>
    <scope>NUCLEOTIDE SEQUENCE [LARGE SCALE GENOMIC DNA]</scope>
    <source>
        <strain evidence="7 8">JCM 12677</strain>
    </source>
</reference>
<gene>
    <name evidence="7" type="ORF">D7223_00385</name>
</gene>
<comment type="subcellular location">
    <subcellularLocation>
        <location evidence="1">Cell envelope</location>
    </subcellularLocation>
</comment>
<dbReference type="AlphaFoldDB" id="A0A3A9ZQT5"/>
<evidence type="ECO:0000256" key="3">
    <source>
        <dbReference type="ARBA" id="ARBA00022968"/>
    </source>
</evidence>
<dbReference type="GO" id="GO:0030313">
    <property type="term" value="C:cell envelope"/>
    <property type="evidence" value="ECO:0007669"/>
    <property type="project" value="UniProtKB-SubCell"/>
</dbReference>
<evidence type="ECO:0000256" key="2">
    <source>
        <dbReference type="ARBA" id="ARBA00022748"/>
    </source>
</evidence>
<keyword evidence="5" id="KW-0676">Redox-active center</keyword>
<dbReference type="Proteomes" id="UP000281726">
    <property type="component" value="Unassembled WGS sequence"/>
</dbReference>
<dbReference type="RefSeq" id="WP_120723602.1">
    <property type="nucleotide sequence ID" value="NZ_RBAK01000001.1"/>
</dbReference>
<name>A0A3A9ZQT5_9ACTN</name>
<evidence type="ECO:0000313" key="7">
    <source>
        <dbReference type="EMBL" id="RKN50314.1"/>
    </source>
</evidence>
<dbReference type="EMBL" id="RBAK01000001">
    <property type="protein sequence ID" value="RKN50314.1"/>
    <property type="molecule type" value="Genomic_DNA"/>
</dbReference>
<dbReference type="InterPro" id="IPR050553">
    <property type="entry name" value="Thioredoxin_ResA/DsbE_sf"/>
</dbReference>
<evidence type="ECO:0000256" key="5">
    <source>
        <dbReference type="ARBA" id="ARBA00023284"/>
    </source>
</evidence>
<organism evidence="7 8">
    <name type="scientific">Micromonospora endolithica</name>
    <dbReference type="NCBI Taxonomy" id="230091"/>
    <lineage>
        <taxon>Bacteria</taxon>
        <taxon>Bacillati</taxon>
        <taxon>Actinomycetota</taxon>
        <taxon>Actinomycetes</taxon>
        <taxon>Micromonosporales</taxon>
        <taxon>Micromonosporaceae</taxon>
        <taxon>Micromonospora</taxon>
    </lineage>
</organism>
<dbReference type="PANTHER" id="PTHR42852">
    <property type="entry name" value="THIOL:DISULFIDE INTERCHANGE PROTEIN DSBE"/>
    <property type="match status" value="1"/>
</dbReference>
<dbReference type="PROSITE" id="PS00194">
    <property type="entry name" value="THIOREDOXIN_1"/>
    <property type="match status" value="1"/>
</dbReference>
<keyword evidence="2" id="KW-0201">Cytochrome c-type biogenesis</keyword>
<evidence type="ECO:0000313" key="8">
    <source>
        <dbReference type="Proteomes" id="UP000281726"/>
    </source>
</evidence>
<dbReference type="PROSITE" id="PS51352">
    <property type="entry name" value="THIOREDOXIN_2"/>
    <property type="match status" value="1"/>
</dbReference>
<dbReference type="InterPro" id="IPR013766">
    <property type="entry name" value="Thioredoxin_domain"/>
</dbReference>
<keyword evidence="3" id="KW-0735">Signal-anchor</keyword>
<evidence type="ECO:0000259" key="6">
    <source>
        <dbReference type="PROSITE" id="PS51352"/>
    </source>
</evidence>
<dbReference type="CDD" id="cd02966">
    <property type="entry name" value="TlpA_like_family"/>
    <property type="match status" value="1"/>
</dbReference>
<protein>
    <submittedName>
        <fullName evidence="7">TlpA family protein disulfide reductase</fullName>
    </submittedName>
</protein>